<organism evidence="2 3">
    <name type="scientific">Povalibacter uvarum</name>
    <dbReference type="NCBI Taxonomy" id="732238"/>
    <lineage>
        <taxon>Bacteria</taxon>
        <taxon>Pseudomonadati</taxon>
        <taxon>Pseudomonadota</taxon>
        <taxon>Gammaproteobacteria</taxon>
        <taxon>Steroidobacterales</taxon>
        <taxon>Steroidobacteraceae</taxon>
        <taxon>Povalibacter</taxon>
    </lineage>
</organism>
<keyword evidence="1" id="KW-0472">Membrane</keyword>
<comment type="caution">
    <text evidence="2">The sequence shown here is derived from an EMBL/GenBank/DDBJ whole genome shotgun (WGS) entry which is preliminary data.</text>
</comment>
<proteinExistence type="predicted"/>
<sequence length="188" mass="21298">MERHKMYEPETSRAVSWKELSVLAALLALVYLAANPWITLHQLRAAAASRDADALSQYIDFPAVRDSVKSQMGVVMTKEMAEQKSGFAVLGAAFSSMIIDRFIDTMMTPAGLRAVMSGKDPVGAGRDQSPTKPEEVFRYDRAYYTGVNRFVVETPNQKREIIRWVMKRDAFSWRIVDIQLPLDEFDTE</sequence>
<keyword evidence="3" id="KW-1185">Reference proteome</keyword>
<evidence type="ECO:0000256" key="1">
    <source>
        <dbReference type="SAM" id="Phobius"/>
    </source>
</evidence>
<protein>
    <recommendedName>
        <fullName evidence="4">DUF2939 domain-containing protein</fullName>
    </recommendedName>
</protein>
<evidence type="ECO:0000313" key="2">
    <source>
        <dbReference type="EMBL" id="MBB6096191.1"/>
    </source>
</evidence>
<gene>
    <name evidence="2" type="ORF">HNQ60_005113</name>
</gene>
<feature type="transmembrane region" description="Helical" evidence="1">
    <location>
        <begin position="20"/>
        <end position="38"/>
    </location>
</feature>
<name>A0A841HS43_9GAMM</name>
<dbReference type="EMBL" id="JACHHZ010000007">
    <property type="protein sequence ID" value="MBB6096191.1"/>
    <property type="molecule type" value="Genomic_DNA"/>
</dbReference>
<accession>A0A841HS43</accession>
<dbReference type="Proteomes" id="UP000588068">
    <property type="component" value="Unassembled WGS sequence"/>
</dbReference>
<evidence type="ECO:0008006" key="4">
    <source>
        <dbReference type="Google" id="ProtNLM"/>
    </source>
</evidence>
<dbReference type="InterPro" id="IPR021330">
    <property type="entry name" value="DUF2939"/>
</dbReference>
<dbReference type="RefSeq" id="WP_184335590.1">
    <property type="nucleotide sequence ID" value="NZ_JACHHZ010000007.1"/>
</dbReference>
<keyword evidence="1" id="KW-0812">Transmembrane</keyword>
<reference evidence="2 3" key="1">
    <citation type="submission" date="2020-08" db="EMBL/GenBank/DDBJ databases">
        <title>Genomic Encyclopedia of Type Strains, Phase IV (KMG-IV): sequencing the most valuable type-strain genomes for metagenomic binning, comparative biology and taxonomic classification.</title>
        <authorList>
            <person name="Goeker M."/>
        </authorList>
    </citation>
    <scope>NUCLEOTIDE SEQUENCE [LARGE SCALE GENOMIC DNA]</scope>
    <source>
        <strain evidence="2 3">DSM 26723</strain>
    </source>
</reference>
<evidence type="ECO:0000313" key="3">
    <source>
        <dbReference type="Proteomes" id="UP000588068"/>
    </source>
</evidence>
<dbReference type="Pfam" id="PF11159">
    <property type="entry name" value="DUF2939"/>
    <property type="match status" value="1"/>
</dbReference>
<dbReference type="AlphaFoldDB" id="A0A841HS43"/>
<keyword evidence="1" id="KW-1133">Transmembrane helix</keyword>